<accession>A0ABW1L0N1</accession>
<dbReference type="Proteomes" id="UP001596116">
    <property type="component" value="Unassembled WGS sequence"/>
</dbReference>
<evidence type="ECO:0000256" key="3">
    <source>
        <dbReference type="ARBA" id="ARBA00023235"/>
    </source>
</evidence>
<comment type="caution">
    <text evidence="5">The sequence shown here is derived from an EMBL/GenBank/DDBJ whole genome shotgun (WGS) entry which is preliminary data.</text>
</comment>
<evidence type="ECO:0000256" key="1">
    <source>
        <dbReference type="ARBA" id="ARBA00013194"/>
    </source>
</evidence>
<dbReference type="EMBL" id="JBHPON010000004">
    <property type="protein sequence ID" value="MFC6037809.1"/>
    <property type="molecule type" value="Genomic_DNA"/>
</dbReference>
<dbReference type="Pfam" id="PF00160">
    <property type="entry name" value="Pro_isomerase"/>
    <property type="match status" value="1"/>
</dbReference>
<dbReference type="InterPro" id="IPR002130">
    <property type="entry name" value="Cyclophilin-type_PPIase_dom"/>
</dbReference>
<dbReference type="GO" id="GO:0003755">
    <property type="term" value="F:peptidyl-prolyl cis-trans isomerase activity"/>
    <property type="evidence" value="ECO:0007669"/>
    <property type="project" value="UniProtKB-EC"/>
</dbReference>
<feature type="domain" description="PPIase cyclophilin-type" evidence="4">
    <location>
        <begin position="36"/>
        <end position="216"/>
    </location>
</feature>
<dbReference type="Gene3D" id="2.40.100.10">
    <property type="entry name" value="Cyclophilin-like"/>
    <property type="match status" value="1"/>
</dbReference>
<proteinExistence type="predicted"/>
<name>A0ABW1L0N1_9PROT</name>
<keyword evidence="2" id="KW-0697">Rotamase</keyword>
<sequence length="276" mass="30690">MNAQKRGPGQIVAESAPEDWRTLDPENLLVIELERGRVVVALSEKLAASHTAQLKALAREGFYDGLSFYRVIDGFVAQGGDVFETREIKTAEKSLAAMFDESLTDAMKFTPIKDVDGYAPQVGFIDSEAVGVGGDRVWKLHCTGAMAMARGNEKDTGGTEFYIAIQPQRYLDRNLTVFGNVVEGMEHVQRLRRVAPPESEDDDRGEEIISIRVAADLPEDEQPALEIMRSDTPTFADYVEARRNRPEEFFYFRPDHVDVCALSIPVRAIASDMSAE</sequence>
<dbReference type="SUPFAM" id="SSF50891">
    <property type="entry name" value="Cyclophilin-like"/>
    <property type="match status" value="1"/>
</dbReference>
<dbReference type="PROSITE" id="PS50072">
    <property type="entry name" value="CSA_PPIASE_2"/>
    <property type="match status" value="1"/>
</dbReference>
<keyword evidence="3 5" id="KW-0413">Isomerase</keyword>
<dbReference type="InterPro" id="IPR029000">
    <property type="entry name" value="Cyclophilin-like_dom_sf"/>
</dbReference>
<evidence type="ECO:0000256" key="2">
    <source>
        <dbReference type="ARBA" id="ARBA00023110"/>
    </source>
</evidence>
<dbReference type="InterPro" id="IPR044666">
    <property type="entry name" value="Cyclophilin_A-like"/>
</dbReference>
<evidence type="ECO:0000313" key="6">
    <source>
        <dbReference type="Proteomes" id="UP001596116"/>
    </source>
</evidence>
<dbReference type="PANTHER" id="PTHR45625:SF4">
    <property type="entry name" value="PEPTIDYLPROLYL ISOMERASE DOMAIN AND WD REPEAT-CONTAINING PROTEIN 1"/>
    <property type="match status" value="1"/>
</dbReference>
<dbReference type="PANTHER" id="PTHR45625">
    <property type="entry name" value="PEPTIDYL-PROLYL CIS-TRANS ISOMERASE-RELATED"/>
    <property type="match status" value="1"/>
</dbReference>
<reference evidence="5 6" key="1">
    <citation type="submission" date="2024-09" db="EMBL/GenBank/DDBJ databases">
        <authorList>
            <person name="Zhang Z.-H."/>
        </authorList>
    </citation>
    <scope>NUCLEOTIDE SEQUENCE [LARGE SCALE GENOMIC DNA]</scope>
    <source>
        <strain evidence="5 6">HHTR114</strain>
    </source>
</reference>
<organism evidence="5 6">
    <name type="scientific">Hyphococcus aureus</name>
    <dbReference type="NCBI Taxonomy" id="2666033"/>
    <lineage>
        <taxon>Bacteria</taxon>
        <taxon>Pseudomonadati</taxon>
        <taxon>Pseudomonadota</taxon>
        <taxon>Alphaproteobacteria</taxon>
        <taxon>Parvularculales</taxon>
        <taxon>Parvularculaceae</taxon>
        <taxon>Hyphococcus</taxon>
    </lineage>
</organism>
<evidence type="ECO:0000313" key="5">
    <source>
        <dbReference type="EMBL" id="MFC6037809.1"/>
    </source>
</evidence>
<keyword evidence="6" id="KW-1185">Reference proteome</keyword>
<dbReference type="CDD" id="cd00317">
    <property type="entry name" value="cyclophilin"/>
    <property type="match status" value="1"/>
</dbReference>
<evidence type="ECO:0000259" key="4">
    <source>
        <dbReference type="PROSITE" id="PS50072"/>
    </source>
</evidence>
<gene>
    <name evidence="5" type="ORF">ACFMB1_19820</name>
</gene>
<dbReference type="RefSeq" id="WP_379882931.1">
    <property type="nucleotide sequence ID" value="NZ_JBHPON010000004.1"/>
</dbReference>
<dbReference type="EC" id="5.2.1.8" evidence="1"/>
<protein>
    <recommendedName>
        <fullName evidence="1">peptidylprolyl isomerase</fullName>
        <ecNumber evidence="1">5.2.1.8</ecNumber>
    </recommendedName>
</protein>